<protein>
    <submittedName>
        <fullName evidence="2">Methyltransferase domain-containing protein</fullName>
    </submittedName>
</protein>
<proteinExistence type="predicted"/>
<dbReference type="InterPro" id="IPR029063">
    <property type="entry name" value="SAM-dependent_MTases_sf"/>
</dbReference>
<dbReference type="GO" id="GO:0032259">
    <property type="term" value="P:methylation"/>
    <property type="evidence" value="ECO:0007669"/>
    <property type="project" value="UniProtKB-KW"/>
</dbReference>
<dbReference type="GO" id="GO:0008757">
    <property type="term" value="F:S-adenosylmethionine-dependent methyltransferase activity"/>
    <property type="evidence" value="ECO:0007669"/>
    <property type="project" value="InterPro"/>
</dbReference>
<dbReference type="RefSeq" id="WP_091301229.1">
    <property type="nucleotide sequence ID" value="NZ_FOCE01000005.1"/>
</dbReference>
<feature type="domain" description="Methyltransferase type 11" evidence="1">
    <location>
        <begin position="103"/>
        <end position="139"/>
    </location>
</feature>
<dbReference type="SUPFAM" id="SSF53335">
    <property type="entry name" value="S-adenosyl-L-methionine-dependent methyltransferases"/>
    <property type="match status" value="1"/>
</dbReference>
<keyword evidence="2" id="KW-0489">Methyltransferase</keyword>
<dbReference type="InterPro" id="IPR013216">
    <property type="entry name" value="Methyltransf_11"/>
</dbReference>
<sequence length="262" mass="29898">MGVDFVIFDELCKLSTRFQPAGRTLMLGRHKWQPQGRLQRKYQRAWKQAGKEGDFLATVQEDGYCETLMSSLGFGQMEALDFSDYEGATILQDLNCPVGPELEGQFDLIFDGGTLEHVFNVPMALQSVFRMLKPGGRFISVNGMNGWMGHGLYQFNPELVWSFWKRTCGCKVHVCKAVEKDATKEGYELAFPDPAIVGRRLRFRGINFPAGRVYLYYEVERLPDSVMGERMLQSDYEVKWTPHNNAGEIRDIKAKEAQDGRD</sequence>
<evidence type="ECO:0000313" key="3">
    <source>
        <dbReference type="Proteomes" id="UP000198761"/>
    </source>
</evidence>
<keyword evidence="3" id="KW-1185">Reference proteome</keyword>
<reference evidence="2 3" key="1">
    <citation type="submission" date="2016-10" db="EMBL/GenBank/DDBJ databases">
        <authorList>
            <person name="de Groot N.N."/>
        </authorList>
    </citation>
    <scope>NUCLEOTIDE SEQUENCE [LARGE SCALE GENOMIC DNA]</scope>
    <source>
        <strain evidence="2 3">DSM 3857</strain>
    </source>
</reference>
<keyword evidence="2" id="KW-0808">Transferase</keyword>
<dbReference type="Proteomes" id="UP000198761">
    <property type="component" value="Unassembled WGS sequence"/>
</dbReference>
<evidence type="ECO:0000259" key="1">
    <source>
        <dbReference type="Pfam" id="PF08241"/>
    </source>
</evidence>
<dbReference type="STRING" id="933059.SAMN04488103_105179"/>
<dbReference type="EMBL" id="FOCE01000005">
    <property type="protein sequence ID" value="SEN48007.1"/>
    <property type="molecule type" value="Genomic_DNA"/>
</dbReference>
<dbReference type="AlphaFoldDB" id="A0A1H8GX10"/>
<accession>A0A1H8GX10</accession>
<evidence type="ECO:0000313" key="2">
    <source>
        <dbReference type="EMBL" id="SEN48007.1"/>
    </source>
</evidence>
<name>A0A1H8GX10_9RHOB</name>
<organism evidence="2 3">
    <name type="scientific">Gemmobacter aquatilis</name>
    <dbReference type="NCBI Taxonomy" id="933059"/>
    <lineage>
        <taxon>Bacteria</taxon>
        <taxon>Pseudomonadati</taxon>
        <taxon>Pseudomonadota</taxon>
        <taxon>Alphaproteobacteria</taxon>
        <taxon>Rhodobacterales</taxon>
        <taxon>Paracoccaceae</taxon>
        <taxon>Gemmobacter</taxon>
    </lineage>
</organism>
<dbReference type="Pfam" id="PF08241">
    <property type="entry name" value="Methyltransf_11"/>
    <property type="match status" value="1"/>
</dbReference>
<dbReference type="OrthoDB" id="8842400at2"/>
<gene>
    <name evidence="2" type="ORF">SAMN04488103_105179</name>
</gene>
<dbReference type="Gene3D" id="3.40.50.150">
    <property type="entry name" value="Vaccinia Virus protein VP39"/>
    <property type="match status" value="1"/>
</dbReference>